<dbReference type="Proteomes" id="UP000178603">
    <property type="component" value="Unassembled WGS sequence"/>
</dbReference>
<proteinExistence type="predicted"/>
<dbReference type="Pfam" id="PF00903">
    <property type="entry name" value="Glyoxalase"/>
    <property type="match status" value="1"/>
</dbReference>
<dbReference type="InterPro" id="IPR037523">
    <property type="entry name" value="VOC_core"/>
</dbReference>
<gene>
    <name evidence="2" type="ORF">A3E44_02825</name>
</gene>
<dbReference type="Gene3D" id="3.10.180.10">
    <property type="entry name" value="2,3-Dihydroxybiphenyl 1,2-Dioxygenase, domain 1"/>
    <property type="match status" value="1"/>
</dbReference>
<evidence type="ECO:0000313" key="3">
    <source>
        <dbReference type="Proteomes" id="UP000178603"/>
    </source>
</evidence>
<name>A0A1F8ATX1_9BACT</name>
<evidence type="ECO:0000313" key="2">
    <source>
        <dbReference type="EMBL" id="OGM55194.1"/>
    </source>
</evidence>
<feature type="domain" description="VOC" evidence="1">
    <location>
        <begin position="4"/>
        <end position="117"/>
    </location>
</feature>
<protein>
    <recommendedName>
        <fullName evidence="1">VOC domain-containing protein</fullName>
    </recommendedName>
</protein>
<dbReference type="EMBL" id="MGGW01000004">
    <property type="protein sequence ID" value="OGM55194.1"/>
    <property type="molecule type" value="Genomic_DNA"/>
</dbReference>
<reference evidence="2 3" key="1">
    <citation type="journal article" date="2016" name="Nat. Commun.">
        <title>Thousands of microbial genomes shed light on interconnected biogeochemical processes in an aquifer system.</title>
        <authorList>
            <person name="Anantharaman K."/>
            <person name="Brown C.T."/>
            <person name="Hug L.A."/>
            <person name="Sharon I."/>
            <person name="Castelle C.J."/>
            <person name="Probst A.J."/>
            <person name="Thomas B.C."/>
            <person name="Singh A."/>
            <person name="Wilkins M.J."/>
            <person name="Karaoz U."/>
            <person name="Brodie E.L."/>
            <person name="Williams K.H."/>
            <person name="Hubbard S.S."/>
            <person name="Banfield J.F."/>
        </authorList>
    </citation>
    <scope>NUCLEOTIDE SEQUENCE [LARGE SCALE GENOMIC DNA]</scope>
</reference>
<dbReference type="InterPro" id="IPR004360">
    <property type="entry name" value="Glyas_Fos-R_dOase_dom"/>
</dbReference>
<dbReference type="PROSITE" id="PS51819">
    <property type="entry name" value="VOC"/>
    <property type="match status" value="1"/>
</dbReference>
<dbReference type="CDD" id="cd06587">
    <property type="entry name" value="VOC"/>
    <property type="match status" value="1"/>
</dbReference>
<comment type="caution">
    <text evidence="2">The sequence shown here is derived from an EMBL/GenBank/DDBJ whole genome shotgun (WGS) entry which is preliminary data.</text>
</comment>
<dbReference type="AlphaFoldDB" id="A0A1F8ATX1"/>
<organism evidence="2 3">
    <name type="scientific">Candidatus Woesebacteria bacterium RIFCSPHIGHO2_12_FULL_41_24</name>
    <dbReference type="NCBI Taxonomy" id="1802510"/>
    <lineage>
        <taxon>Bacteria</taxon>
        <taxon>Candidatus Woeseibacteriota</taxon>
    </lineage>
</organism>
<dbReference type="InterPro" id="IPR029068">
    <property type="entry name" value="Glyas_Bleomycin-R_OHBP_Dase"/>
</dbReference>
<dbReference type="SUPFAM" id="SSF54593">
    <property type="entry name" value="Glyoxalase/Bleomycin resistance protein/Dihydroxybiphenyl dioxygenase"/>
    <property type="match status" value="1"/>
</dbReference>
<evidence type="ECO:0000259" key="1">
    <source>
        <dbReference type="PROSITE" id="PS51819"/>
    </source>
</evidence>
<sequence>MNTRLSYVTITVNDIAKAKKFYEGVLEFVPTLVYKPTEWYAFDMGTISGGFAITKATEPFIPSVASLVDFFIDDVEKFWGEIKSKVEVIDELHHTPWGSYKFVIKDQDGNKLGFSQISK</sequence>
<accession>A0A1F8ATX1</accession>